<evidence type="ECO:0000313" key="2">
    <source>
        <dbReference type="EMBL" id="ORX99120.1"/>
    </source>
</evidence>
<feature type="chain" id="PRO_5012553468" evidence="1">
    <location>
        <begin position="20"/>
        <end position="133"/>
    </location>
</feature>
<dbReference type="Proteomes" id="UP000193498">
    <property type="component" value="Unassembled WGS sequence"/>
</dbReference>
<accession>A0A1Y1YM77</accession>
<evidence type="ECO:0000256" key="1">
    <source>
        <dbReference type="SAM" id="SignalP"/>
    </source>
</evidence>
<protein>
    <submittedName>
        <fullName evidence="2">Uncharacterized protein</fullName>
    </submittedName>
</protein>
<sequence length="133" mass="14639">MHFLIPTLVYAAVLSSVSGLPSSPKENPFTPENYPELIIKVTDGITAICYHGDIVVLAKTSGECLADVGCYTLDRDRKQIKSVLDDLQKNGNEVWPMSPWSPGFSYRVDPKNTDLKDWPGKGEQATCTHDPSV</sequence>
<keyword evidence="3" id="KW-1185">Reference proteome</keyword>
<dbReference type="InParanoid" id="A0A1Y1YM77"/>
<dbReference type="AlphaFoldDB" id="A0A1Y1YM77"/>
<gene>
    <name evidence="2" type="ORF">K493DRAFT_366003</name>
</gene>
<reference evidence="2 3" key="1">
    <citation type="submission" date="2016-07" db="EMBL/GenBank/DDBJ databases">
        <title>Pervasive Adenine N6-methylation of Active Genes in Fungi.</title>
        <authorList>
            <consortium name="DOE Joint Genome Institute"/>
            <person name="Mondo S.J."/>
            <person name="Dannebaum R.O."/>
            <person name="Kuo R.C."/>
            <person name="Labutti K."/>
            <person name="Haridas S."/>
            <person name="Kuo A."/>
            <person name="Salamov A."/>
            <person name="Ahrendt S.R."/>
            <person name="Lipzen A."/>
            <person name="Sullivan W."/>
            <person name="Andreopoulos W.B."/>
            <person name="Clum A."/>
            <person name="Lindquist E."/>
            <person name="Daum C."/>
            <person name="Ramamoorthy G.K."/>
            <person name="Gryganskyi A."/>
            <person name="Culley D."/>
            <person name="Magnuson J.K."/>
            <person name="James T.Y."/>
            <person name="O'Malley M.A."/>
            <person name="Stajich J.E."/>
            <person name="Spatafora J.W."/>
            <person name="Visel A."/>
            <person name="Grigoriev I.V."/>
        </authorList>
    </citation>
    <scope>NUCLEOTIDE SEQUENCE [LARGE SCALE GENOMIC DNA]</scope>
    <source>
        <strain evidence="2 3">CBS 931.73</strain>
    </source>
</reference>
<organism evidence="2 3">
    <name type="scientific">Basidiobolus meristosporus CBS 931.73</name>
    <dbReference type="NCBI Taxonomy" id="1314790"/>
    <lineage>
        <taxon>Eukaryota</taxon>
        <taxon>Fungi</taxon>
        <taxon>Fungi incertae sedis</taxon>
        <taxon>Zoopagomycota</taxon>
        <taxon>Entomophthoromycotina</taxon>
        <taxon>Basidiobolomycetes</taxon>
        <taxon>Basidiobolales</taxon>
        <taxon>Basidiobolaceae</taxon>
        <taxon>Basidiobolus</taxon>
    </lineage>
</organism>
<keyword evidence="1" id="KW-0732">Signal</keyword>
<evidence type="ECO:0000313" key="3">
    <source>
        <dbReference type="Proteomes" id="UP000193498"/>
    </source>
</evidence>
<dbReference type="EMBL" id="MCFE01000102">
    <property type="protein sequence ID" value="ORX99120.1"/>
    <property type="molecule type" value="Genomic_DNA"/>
</dbReference>
<proteinExistence type="predicted"/>
<feature type="signal peptide" evidence="1">
    <location>
        <begin position="1"/>
        <end position="19"/>
    </location>
</feature>
<name>A0A1Y1YM77_9FUNG</name>
<comment type="caution">
    <text evidence="2">The sequence shown here is derived from an EMBL/GenBank/DDBJ whole genome shotgun (WGS) entry which is preliminary data.</text>
</comment>